<dbReference type="SUPFAM" id="SSF81593">
    <property type="entry name" value="Nucleotidyltransferase substrate binding subunit/domain"/>
    <property type="match status" value="1"/>
</dbReference>
<evidence type="ECO:0000256" key="2">
    <source>
        <dbReference type="ARBA" id="ARBA00022722"/>
    </source>
</evidence>
<dbReference type="InterPro" id="IPR008201">
    <property type="entry name" value="HepT-like"/>
</dbReference>
<dbReference type="GO" id="GO:0016787">
    <property type="term" value="F:hydrolase activity"/>
    <property type="evidence" value="ECO:0007669"/>
    <property type="project" value="UniProtKB-KW"/>
</dbReference>
<evidence type="ECO:0000256" key="4">
    <source>
        <dbReference type="ARBA" id="ARBA00024207"/>
    </source>
</evidence>
<protein>
    <recommendedName>
        <fullName evidence="6">DUF86 domain-containing protein</fullName>
    </recommendedName>
</protein>
<dbReference type="InterPro" id="IPR037038">
    <property type="entry name" value="HepT-like_sf"/>
</dbReference>
<proteinExistence type="inferred from homology"/>
<dbReference type="AlphaFoldDB" id="X1BNS1"/>
<dbReference type="PANTHER" id="PTHR33397:SF5">
    <property type="entry name" value="RNASE YUTE-RELATED"/>
    <property type="match status" value="1"/>
</dbReference>
<name>X1BNS1_9ZZZZ</name>
<evidence type="ECO:0008006" key="6">
    <source>
        <dbReference type="Google" id="ProtNLM"/>
    </source>
</evidence>
<dbReference type="InterPro" id="IPR052379">
    <property type="entry name" value="Type_VII_TA_RNase"/>
</dbReference>
<comment type="caution">
    <text evidence="5">The sequence shown here is derived from an EMBL/GenBank/DDBJ whole genome shotgun (WGS) entry which is preliminary data.</text>
</comment>
<dbReference type="EMBL" id="BART01022529">
    <property type="protein sequence ID" value="GAG97529.1"/>
    <property type="molecule type" value="Genomic_DNA"/>
</dbReference>
<sequence>FIVNYIKDLPFDPKNEFEKRGIFYSLQTSIESTMDLIAMLIKDLGIQVKDDSTNISEIVKLRKLNLELGDKLKKANGLRNIIVHRYNEIDEHLILKSVKEVKDLLFHWIDILEEILSELS</sequence>
<organism evidence="5">
    <name type="scientific">marine sediment metagenome</name>
    <dbReference type="NCBI Taxonomy" id="412755"/>
    <lineage>
        <taxon>unclassified sequences</taxon>
        <taxon>metagenomes</taxon>
        <taxon>ecological metagenomes</taxon>
    </lineage>
</organism>
<dbReference type="Pfam" id="PF01934">
    <property type="entry name" value="HepT-like"/>
    <property type="match status" value="1"/>
</dbReference>
<feature type="non-terminal residue" evidence="5">
    <location>
        <position position="1"/>
    </location>
</feature>
<comment type="similarity">
    <text evidence="4">Belongs to the HepT RNase toxin family.</text>
</comment>
<gene>
    <name evidence="5" type="ORF">S01H4_41224</name>
</gene>
<dbReference type="GO" id="GO:0004540">
    <property type="term" value="F:RNA nuclease activity"/>
    <property type="evidence" value="ECO:0007669"/>
    <property type="project" value="InterPro"/>
</dbReference>
<dbReference type="PANTHER" id="PTHR33397">
    <property type="entry name" value="UPF0331 PROTEIN YUTE"/>
    <property type="match status" value="1"/>
</dbReference>
<evidence type="ECO:0000256" key="1">
    <source>
        <dbReference type="ARBA" id="ARBA00022649"/>
    </source>
</evidence>
<evidence type="ECO:0000313" key="5">
    <source>
        <dbReference type="EMBL" id="GAG97529.1"/>
    </source>
</evidence>
<reference evidence="5" key="1">
    <citation type="journal article" date="2014" name="Front. Microbiol.">
        <title>High frequency of phylogenetically diverse reductive dehalogenase-homologous genes in deep subseafloor sedimentary metagenomes.</title>
        <authorList>
            <person name="Kawai M."/>
            <person name="Futagami T."/>
            <person name="Toyoda A."/>
            <person name="Takaki Y."/>
            <person name="Nishi S."/>
            <person name="Hori S."/>
            <person name="Arai W."/>
            <person name="Tsubouchi T."/>
            <person name="Morono Y."/>
            <person name="Uchiyama I."/>
            <person name="Ito T."/>
            <person name="Fujiyama A."/>
            <person name="Inagaki F."/>
            <person name="Takami H."/>
        </authorList>
    </citation>
    <scope>NUCLEOTIDE SEQUENCE</scope>
    <source>
        <strain evidence="5">Expedition CK06-06</strain>
    </source>
</reference>
<keyword evidence="1" id="KW-1277">Toxin-antitoxin system</keyword>
<dbReference type="Gene3D" id="1.20.120.580">
    <property type="entry name" value="bsu32300-like"/>
    <property type="match status" value="1"/>
</dbReference>
<evidence type="ECO:0000256" key="3">
    <source>
        <dbReference type="ARBA" id="ARBA00022801"/>
    </source>
</evidence>
<dbReference type="GO" id="GO:0110001">
    <property type="term" value="C:toxin-antitoxin complex"/>
    <property type="evidence" value="ECO:0007669"/>
    <property type="project" value="InterPro"/>
</dbReference>
<accession>X1BNS1</accession>
<keyword evidence="2" id="KW-0540">Nuclease</keyword>
<keyword evidence="3" id="KW-0378">Hydrolase</keyword>